<dbReference type="RefSeq" id="WP_344806782.1">
    <property type="nucleotide sequence ID" value="NZ_BAABAB010000023.1"/>
</dbReference>
<dbReference type="InterPro" id="IPR005531">
    <property type="entry name" value="Asp23"/>
</dbReference>
<sequence length="167" mass="17167">MSTMTVPATTEESKAREAGNAAEPKQFDALHTAYGDTSIADQVVAKLAGMAAREVPGVYAMGSAAGRAFSSLSQRMPGQQQSVSGGVSIEKGERQTAIGVSIVVEYGVSIVQVSDTIRDAVIKSVEFGTGLDVVSVDVNVHDVHLPEEYGTDADGTPAPVTGATVLA</sequence>
<protein>
    <recommendedName>
        <fullName evidence="5">Asp23/Gls24 family envelope stress response protein</fullName>
    </recommendedName>
</protein>
<evidence type="ECO:0000256" key="1">
    <source>
        <dbReference type="ARBA" id="ARBA00005721"/>
    </source>
</evidence>
<name>A0ABP7AC78_9ACTN</name>
<feature type="compositionally biased region" description="Polar residues" evidence="2">
    <location>
        <begin position="1"/>
        <end position="10"/>
    </location>
</feature>
<reference evidence="4" key="1">
    <citation type="journal article" date="2019" name="Int. J. Syst. Evol. Microbiol.">
        <title>The Global Catalogue of Microorganisms (GCM) 10K type strain sequencing project: providing services to taxonomists for standard genome sequencing and annotation.</title>
        <authorList>
            <consortium name="The Broad Institute Genomics Platform"/>
            <consortium name="The Broad Institute Genome Sequencing Center for Infectious Disease"/>
            <person name="Wu L."/>
            <person name="Ma J."/>
        </authorList>
    </citation>
    <scope>NUCLEOTIDE SEQUENCE [LARGE SCALE GENOMIC DNA]</scope>
    <source>
        <strain evidence="4">JCM 16929</strain>
    </source>
</reference>
<evidence type="ECO:0000256" key="2">
    <source>
        <dbReference type="SAM" id="MobiDB-lite"/>
    </source>
</evidence>
<gene>
    <name evidence="3" type="ORF">GCM10022236_34280</name>
</gene>
<dbReference type="Proteomes" id="UP001501490">
    <property type="component" value="Unassembled WGS sequence"/>
</dbReference>
<dbReference type="EMBL" id="BAABAB010000023">
    <property type="protein sequence ID" value="GAA3629080.1"/>
    <property type="molecule type" value="Genomic_DNA"/>
</dbReference>
<keyword evidence="4" id="KW-1185">Reference proteome</keyword>
<evidence type="ECO:0008006" key="5">
    <source>
        <dbReference type="Google" id="ProtNLM"/>
    </source>
</evidence>
<organism evidence="3 4">
    <name type="scientific">Microlunatus ginsengisoli</name>
    <dbReference type="NCBI Taxonomy" id="363863"/>
    <lineage>
        <taxon>Bacteria</taxon>
        <taxon>Bacillati</taxon>
        <taxon>Actinomycetota</taxon>
        <taxon>Actinomycetes</taxon>
        <taxon>Propionibacteriales</taxon>
        <taxon>Propionibacteriaceae</taxon>
        <taxon>Microlunatus</taxon>
    </lineage>
</organism>
<feature type="region of interest" description="Disordered" evidence="2">
    <location>
        <begin position="1"/>
        <end position="23"/>
    </location>
</feature>
<comment type="caution">
    <text evidence="3">The sequence shown here is derived from an EMBL/GenBank/DDBJ whole genome shotgun (WGS) entry which is preliminary data.</text>
</comment>
<evidence type="ECO:0000313" key="3">
    <source>
        <dbReference type="EMBL" id="GAA3629080.1"/>
    </source>
</evidence>
<comment type="similarity">
    <text evidence="1">Belongs to the asp23 family.</text>
</comment>
<evidence type="ECO:0000313" key="4">
    <source>
        <dbReference type="Proteomes" id="UP001501490"/>
    </source>
</evidence>
<accession>A0ABP7AC78</accession>
<dbReference type="PANTHER" id="PTHR34297">
    <property type="entry name" value="HYPOTHETICAL CYTOSOLIC PROTEIN-RELATED"/>
    <property type="match status" value="1"/>
</dbReference>
<feature type="region of interest" description="Disordered" evidence="2">
    <location>
        <begin position="148"/>
        <end position="167"/>
    </location>
</feature>
<dbReference type="Pfam" id="PF03780">
    <property type="entry name" value="Asp23"/>
    <property type="match status" value="1"/>
</dbReference>
<proteinExistence type="inferred from homology"/>
<dbReference type="PANTHER" id="PTHR34297:SF3">
    <property type="entry name" value="ALKALINE SHOCK PROTEIN 23"/>
    <property type="match status" value="1"/>
</dbReference>